<dbReference type="GO" id="GO:0015074">
    <property type="term" value="P:DNA integration"/>
    <property type="evidence" value="ECO:0007669"/>
    <property type="project" value="InterPro"/>
</dbReference>
<dbReference type="PROSITE" id="PS50994">
    <property type="entry name" value="INTEGRASE"/>
    <property type="match status" value="1"/>
</dbReference>
<keyword evidence="2" id="KW-1185">Reference proteome</keyword>
<dbReference type="AlphaFoldDB" id="A0A6J2X4E1"/>
<reference evidence="3" key="1">
    <citation type="submission" date="2025-08" db="UniProtKB">
        <authorList>
            <consortium name="RefSeq"/>
        </authorList>
    </citation>
    <scope>IDENTIFICATION</scope>
    <source>
        <tissue evidence="3">Gonads</tissue>
    </source>
</reference>
<protein>
    <submittedName>
        <fullName evidence="3">Uncharacterized protein LOC115874902</fullName>
    </submittedName>
</protein>
<dbReference type="Gene3D" id="3.30.420.10">
    <property type="entry name" value="Ribonuclease H-like superfamily/Ribonuclease H"/>
    <property type="match status" value="1"/>
</dbReference>
<gene>
    <name evidence="3" type="primary">LOC115874902</name>
</gene>
<dbReference type="InterPro" id="IPR036397">
    <property type="entry name" value="RNaseH_sf"/>
</dbReference>
<dbReference type="KEGG" id="soy:115874902"/>
<dbReference type="OrthoDB" id="8061911at2759"/>
<dbReference type="Pfam" id="PF18701">
    <property type="entry name" value="DUF5641"/>
    <property type="match status" value="1"/>
</dbReference>
<evidence type="ECO:0000259" key="1">
    <source>
        <dbReference type="PROSITE" id="PS50994"/>
    </source>
</evidence>
<dbReference type="GO" id="GO:0003676">
    <property type="term" value="F:nucleic acid binding"/>
    <property type="evidence" value="ECO:0007669"/>
    <property type="project" value="InterPro"/>
</dbReference>
<organism evidence="2 3">
    <name type="scientific">Sitophilus oryzae</name>
    <name type="common">Rice weevil</name>
    <name type="synonym">Curculio oryzae</name>
    <dbReference type="NCBI Taxonomy" id="7048"/>
    <lineage>
        <taxon>Eukaryota</taxon>
        <taxon>Metazoa</taxon>
        <taxon>Ecdysozoa</taxon>
        <taxon>Arthropoda</taxon>
        <taxon>Hexapoda</taxon>
        <taxon>Insecta</taxon>
        <taxon>Pterygota</taxon>
        <taxon>Neoptera</taxon>
        <taxon>Endopterygota</taxon>
        <taxon>Coleoptera</taxon>
        <taxon>Polyphaga</taxon>
        <taxon>Cucujiformia</taxon>
        <taxon>Curculionidae</taxon>
        <taxon>Dryophthorinae</taxon>
        <taxon>Sitophilus</taxon>
    </lineage>
</organism>
<dbReference type="InterPro" id="IPR040676">
    <property type="entry name" value="DUF5641"/>
</dbReference>
<evidence type="ECO:0000313" key="3">
    <source>
        <dbReference type="RefSeq" id="XP_030746061.1"/>
    </source>
</evidence>
<dbReference type="SUPFAM" id="SSF53098">
    <property type="entry name" value="Ribonuclease H-like"/>
    <property type="match status" value="1"/>
</dbReference>
<dbReference type="GeneID" id="115874902"/>
<name>A0A6J2X4E1_SITOR</name>
<feature type="domain" description="Integrase catalytic" evidence="1">
    <location>
        <begin position="134"/>
        <end position="324"/>
    </location>
</feature>
<dbReference type="InParanoid" id="A0A6J2X4E1"/>
<sequence>MSQYQSFSKEYVALKNHQTLPKTSKLLCLKPFIDETGFIRVGGRIRNAQISDEQKYPIVLSNKCALTKIIMMYEHSKLLHCGPQQLLYNIRLHYWPLCGRILARSVVRNCVTCFRANPVTFNYIMGDLPECRVSSFQPVFSHTGIDYAGPIFIRDRKTRNSKTVKGYICIFVCMSTKCIHLDIVTDLTSQAFLSVLKRFVSRRGKPLHLYSDNGTTFIGANSAMLQFINKHSNYVSTCLATEGIQWHFMPPKAPNFGGFWEAGVKSVKYHLKRIIRDTSLTYEDLSTVLVQIEGVLNSRPLSPLSSDPQDLTPLTPAHFLIGRPLTAVPEDDVSNILENRLSNYQRQQKMVQQFWKRWNREYISNLQTRTKWFKDFPNILKLDTLVLIKEDNLPLFKWKLGRVIELHEGVDKITRVVTLKCSDGSLCKRPVTKLCVLPTEDFLLK</sequence>
<accession>A0A6J2X4E1</accession>
<dbReference type="InterPro" id="IPR012337">
    <property type="entry name" value="RNaseH-like_sf"/>
</dbReference>
<dbReference type="PANTHER" id="PTHR47331">
    <property type="entry name" value="PHD-TYPE DOMAIN-CONTAINING PROTEIN"/>
    <property type="match status" value="1"/>
</dbReference>
<dbReference type="Proteomes" id="UP000504635">
    <property type="component" value="Unplaced"/>
</dbReference>
<dbReference type="InterPro" id="IPR001584">
    <property type="entry name" value="Integrase_cat-core"/>
</dbReference>
<dbReference type="RefSeq" id="XP_030746061.1">
    <property type="nucleotide sequence ID" value="XM_030890201.1"/>
</dbReference>
<proteinExistence type="predicted"/>
<evidence type="ECO:0000313" key="2">
    <source>
        <dbReference type="Proteomes" id="UP000504635"/>
    </source>
</evidence>
<dbReference type="PANTHER" id="PTHR47331:SF1">
    <property type="entry name" value="GAG-LIKE PROTEIN"/>
    <property type="match status" value="1"/>
</dbReference>